<feature type="region of interest" description="Disordered" evidence="2">
    <location>
        <begin position="1382"/>
        <end position="1406"/>
    </location>
</feature>
<feature type="compositionally biased region" description="Basic and acidic residues" evidence="2">
    <location>
        <begin position="368"/>
        <end position="411"/>
    </location>
</feature>
<dbReference type="InterPro" id="IPR016024">
    <property type="entry name" value="ARM-type_fold"/>
</dbReference>
<dbReference type="OrthoDB" id="10458080at2759"/>
<feature type="region of interest" description="Disordered" evidence="2">
    <location>
        <begin position="326"/>
        <end position="411"/>
    </location>
</feature>
<keyword evidence="1" id="KW-0175">Coiled coil</keyword>
<feature type="compositionally biased region" description="Basic and acidic residues" evidence="2">
    <location>
        <begin position="891"/>
        <end position="916"/>
    </location>
</feature>
<sequence length="1681" mass="192683">MYSLFRRSTLIKKGFQSTEIKHEIIFNSYEEIEEKPSLLEGDHEDMSNKLYSFHNGMVYLKQVECPSRRHAVAPDGEIPNSVVRRTKVVKEVIEEKPKDKLMSGVWKIDRPIDVDAAQLGESLISVIDPSIMTASLDEIKAMSEELSTAERGRTTDDKAEMYPNLALPGWQNSKLHKICQKLFAEPTFKLAPDADWNAVFDRLIAMLDTKEFPVFSTACKYLVELNNCHAISEDYRKDVGIKLYSRLKPKEDPNIKIAALKAIGAMDLRREQDYDLIKENIKSDDIDVSTAAVELKILFKIPDDVREESKPKVEVAVRQKLPRKQLSGEAGRLQRMSRGIESQMPKTKVKAEGGPDQKPFAGTGTEVDSAKSKERKTAGEDKERTKGIQKPGKKEVKLVAMEKGKQKDYKGKISEKERKVQIETTEKEELERKKAEILSIDEEILAQKESRKLTLADIEHLLQKTELEGLTEEEEARLAELEAKNLETEMALKLNKEKRKRLAAQIPSSVDEEAESLTREEVESLTREEVESLTREEMESLTKEEAEELMRERAEIMAGTDEDRLLAEKEGFERLSAEEIEGLEYVEDVQSSARDAEWKKALASKNFSQGLESDVYDDDDVSFHHPTDMIRKSLTNSIFSVPIKMYKIHKALRHKAQQRGEAPPEETEKKVVKREKPRPPSIPDYEPKKVPGYLVSDAFKKPDKSREKFFKRSFLSSRAAPTPTQRLVAHLDEPSKNHRKCFELESAQNLPTVLSAHEVETPVVGESVFHAKMPQQTDQPVYIIVEDYQPPDVPSEALEAMQEIAEEPDSEEESQAKDETESGAAPQISESPSGEEEIDKEEIVPSIGEKKKTKGKLKKVSVEKDKMAAAPAKQREREDEEEDEEEEDVEGEKGKKEGEKGKKEGEEKEMVAGDKKVPRKKDKVAAKEEGKEREDKEMEEGVKKVPVKKDKVAVLPVEKEKAEKEGKREREKKEMVVGDEKEEPAEKGKGKKGEKGKRKKMAATPKPEMPSISGEWKPTQSSSAPDMLEGRVPVASEEPTTTKGKVESVPIIKERDAQSPLTLSGESQGIAVQGAAPQIPRKPLKKEKAKSKEKEDEEIESLMPSKKRVPGKGSVDLEPLEEIAELLSESEMELRNLIKTKGSRKEIKLTIQKNRKLIYDLMTKQKKREAALTDAKWVKESERIVSASEERAMACERYKMWAQHKENPVFESMEPSISALANIRLVTLSDKPHEKDEEFKPSFPMKKPYEAIVRKPPSSLMPPLLKEKFLPISEDKNYSDKEWQHLIAEKQEQLLRKQLDLEWRKEMREMGRKDDQMKEIFSEEESESEKEEEEALSLEELTEGLILEPGAEFTRKDKVSKKRGKKISDDEWLLDLEQQIKRKTKKKPSSEEYSMESRTPEKLVARSDADMSSIKAVMPSSISPYLLDYQQFSRAQHELKHKKAMERLKYIDDVQLAPMSDELYRVTWEKSFGSAKEPKDKIKLPRIKYLVKASPKRSFTSVRRESFTLYGKELYPSLCDEAIFNPQRETQLLIEREKIFSKKIKKPLSETMKKYKGVYEETIQEKHPTEIVGHVRYTKCLPVIKDSGKVIDSKPAPKGEIKQPQKIPGGLQYYNLFLSEKFNAYRRQSDYLAQKSQMKSYKKYSRPEWYPEDKKLMYSPNYYQQLEKTPEDHRRPHSTIY</sequence>
<feature type="compositionally biased region" description="Basic and acidic residues" evidence="2">
    <location>
        <begin position="516"/>
        <end position="543"/>
    </location>
</feature>
<dbReference type="EMBL" id="KQ419078">
    <property type="protein sequence ID" value="KOF84696.1"/>
    <property type="molecule type" value="Genomic_DNA"/>
</dbReference>
<feature type="coiled-coil region" evidence="1">
    <location>
        <begin position="464"/>
        <end position="498"/>
    </location>
</feature>
<evidence type="ECO:0000256" key="1">
    <source>
        <dbReference type="SAM" id="Coils"/>
    </source>
</evidence>
<feature type="region of interest" description="Disordered" evidence="2">
    <location>
        <begin position="652"/>
        <end position="690"/>
    </location>
</feature>
<feature type="compositionally biased region" description="Basic and acidic residues" evidence="2">
    <location>
        <begin position="860"/>
        <end position="877"/>
    </location>
</feature>
<feature type="region of interest" description="Disordered" evidence="2">
    <location>
        <begin position="503"/>
        <end position="543"/>
    </location>
</feature>
<feature type="region of interest" description="Disordered" evidence="2">
    <location>
        <begin position="786"/>
        <end position="943"/>
    </location>
</feature>
<evidence type="ECO:0000256" key="2">
    <source>
        <dbReference type="SAM" id="MobiDB-lite"/>
    </source>
</evidence>
<feature type="compositionally biased region" description="Acidic residues" evidence="2">
    <location>
        <begin position="804"/>
        <end position="813"/>
    </location>
</feature>
<evidence type="ECO:0000313" key="3">
    <source>
        <dbReference type="EMBL" id="KOF84696.1"/>
    </source>
</evidence>
<name>A0A0L8H5Y7_OCTBM</name>
<gene>
    <name evidence="3" type="ORF">OCBIM_22021555mg</name>
</gene>
<feature type="compositionally biased region" description="Acidic residues" evidence="2">
    <location>
        <begin position="878"/>
        <end position="890"/>
    </location>
</feature>
<organism evidence="3">
    <name type="scientific">Octopus bimaculoides</name>
    <name type="common">California two-spotted octopus</name>
    <dbReference type="NCBI Taxonomy" id="37653"/>
    <lineage>
        <taxon>Eukaryota</taxon>
        <taxon>Metazoa</taxon>
        <taxon>Spiralia</taxon>
        <taxon>Lophotrochozoa</taxon>
        <taxon>Mollusca</taxon>
        <taxon>Cephalopoda</taxon>
        <taxon>Coleoidea</taxon>
        <taxon>Octopodiformes</taxon>
        <taxon>Octopoda</taxon>
        <taxon>Incirrata</taxon>
        <taxon>Octopodidae</taxon>
        <taxon>Octopus</taxon>
    </lineage>
</organism>
<feature type="compositionally biased region" description="Basic and acidic residues" evidence="2">
    <location>
        <begin position="958"/>
        <end position="993"/>
    </location>
</feature>
<feature type="compositionally biased region" description="Basic residues" evidence="2">
    <location>
        <begin position="1082"/>
        <end position="1091"/>
    </location>
</feature>
<feature type="compositionally biased region" description="Basic and acidic residues" evidence="2">
    <location>
        <begin position="923"/>
        <end position="943"/>
    </location>
</feature>
<accession>A0A0L8H5Y7</accession>
<protein>
    <submittedName>
        <fullName evidence="3">Uncharacterized protein</fullName>
    </submittedName>
</protein>
<feature type="region of interest" description="Disordered" evidence="2">
    <location>
        <begin position="958"/>
        <end position="1114"/>
    </location>
</feature>
<reference evidence="3" key="1">
    <citation type="submission" date="2015-07" db="EMBL/GenBank/DDBJ databases">
        <title>MeaNS - Measles Nucleotide Surveillance Program.</title>
        <authorList>
            <person name="Tran T."/>
            <person name="Druce J."/>
        </authorList>
    </citation>
    <scope>NUCLEOTIDE SEQUENCE</scope>
    <source>
        <strain evidence="3">UCB-OBI-ISO-001</strain>
        <tissue evidence="3">Gonad</tissue>
    </source>
</reference>
<proteinExistence type="predicted"/>
<dbReference type="SUPFAM" id="SSF48371">
    <property type="entry name" value="ARM repeat"/>
    <property type="match status" value="1"/>
</dbReference>